<dbReference type="PROSITE" id="PS51257">
    <property type="entry name" value="PROKAR_LIPOPROTEIN"/>
    <property type="match status" value="1"/>
</dbReference>
<evidence type="ECO:0000313" key="1">
    <source>
        <dbReference type="EMBL" id="MFC7290230.1"/>
    </source>
</evidence>
<accession>A0ABW2IGK3</accession>
<comment type="caution">
    <text evidence="1">The sequence shown here is derived from an EMBL/GenBank/DDBJ whole genome shotgun (WGS) entry which is preliminary data.</text>
</comment>
<organism evidence="1 2">
    <name type="scientific">Hirschia litorea</name>
    <dbReference type="NCBI Taxonomy" id="1199156"/>
    <lineage>
        <taxon>Bacteria</taxon>
        <taxon>Pseudomonadati</taxon>
        <taxon>Pseudomonadota</taxon>
        <taxon>Alphaproteobacteria</taxon>
        <taxon>Hyphomonadales</taxon>
        <taxon>Hyphomonadaceae</taxon>
        <taxon>Hirschia</taxon>
    </lineage>
</organism>
<evidence type="ECO:0008006" key="3">
    <source>
        <dbReference type="Google" id="ProtNLM"/>
    </source>
</evidence>
<protein>
    <recommendedName>
        <fullName evidence="3">DUF2092 domain-containing protein</fullName>
    </recommendedName>
</protein>
<reference evidence="2" key="1">
    <citation type="journal article" date="2019" name="Int. J. Syst. Evol. Microbiol.">
        <title>The Global Catalogue of Microorganisms (GCM) 10K type strain sequencing project: providing services to taxonomists for standard genome sequencing and annotation.</title>
        <authorList>
            <consortium name="The Broad Institute Genomics Platform"/>
            <consortium name="The Broad Institute Genome Sequencing Center for Infectious Disease"/>
            <person name="Wu L."/>
            <person name="Ma J."/>
        </authorList>
    </citation>
    <scope>NUCLEOTIDE SEQUENCE [LARGE SCALE GENOMIC DNA]</scope>
    <source>
        <strain evidence="2">CCUG 51308</strain>
    </source>
</reference>
<dbReference type="EMBL" id="JBHTBR010000002">
    <property type="protein sequence ID" value="MFC7290230.1"/>
    <property type="molecule type" value="Genomic_DNA"/>
</dbReference>
<name>A0ABW2IGK3_9PROT</name>
<sequence length="252" mass="28045">MAKLFKLYAFNLSAMLLVGACSNPGHMEQRSRYSTEDLQHVARSVTDSDVRRFVNLMSGEFDSFQQMQADEAAGVEGDKKHSRVNRYFMKIDAPKIGDAVLVGSTRYGGPPNWYFDKTEFLVWTVYVTENGQHLKMSPRKFKDIEPKISIAKNADAFSGVLPAELEKATSGAACDIIWTKDGDGFLGESLPCKVLSTTQGVELNWSWKYQVLPDALWVEFSGATEEGKILFSTPKGSPYRLDEIQVGSADAF</sequence>
<dbReference type="InterPro" id="IPR038672">
    <property type="entry name" value="CpcT/CpeT_sf"/>
</dbReference>
<dbReference type="Gene3D" id="2.40.128.590">
    <property type="entry name" value="CpcT/CpeT domain"/>
    <property type="match status" value="1"/>
</dbReference>
<dbReference type="RefSeq" id="WP_382164951.1">
    <property type="nucleotide sequence ID" value="NZ_JBHTBR010000002.1"/>
</dbReference>
<gene>
    <name evidence="1" type="ORF">ACFQS8_01255</name>
</gene>
<proteinExistence type="predicted"/>
<dbReference type="Proteomes" id="UP001596492">
    <property type="component" value="Unassembled WGS sequence"/>
</dbReference>
<evidence type="ECO:0000313" key="2">
    <source>
        <dbReference type="Proteomes" id="UP001596492"/>
    </source>
</evidence>
<keyword evidence="2" id="KW-1185">Reference proteome</keyword>